<proteinExistence type="predicted"/>
<name>A0A3B1CVP4_9ZZZZ</name>
<dbReference type="CDD" id="cd08070">
    <property type="entry name" value="MPN_like"/>
    <property type="match status" value="1"/>
</dbReference>
<protein>
    <recommendedName>
        <fullName evidence="6">MPN domain-containing protein</fullName>
    </recommendedName>
</protein>
<keyword evidence="4" id="KW-0862">Zinc</keyword>
<evidence type="ECO:0000259" key="6">
    <source>
        <dbReference type="PROSITE" id="PS50249"/>
    </source>
</evidence>
<dbReference type="Gene3D" id="3.40.140.10">
    <property type="entry name" value="Cytidine Deaminase, domain 2"/>
    <property type="match status" value="1"/>
</dbReference>
<dbReference type="GO" id="GO:0006508">
    <property type="term" value="P:proteolysis"/>
    <property type="evidence" value="ECO:0007669"/>
    <property type="project" value="UniProtKB-KW"/>
</dbReference>
<dbReference type="PANTHER" id="PTHR34858">
    <property type="entry name" value="CYSO-CYSTEINE PEPTIDASE"/>
    <property type="match status" value="1"/>
</dbReference>
<evidence type="ECO:0000313" key="7">
    <source>
        <dbReference type="EMBL" id="VAX27924.1"/>
    </source>
</evidence>
<dbReference type="GO" id="GO:0008235">
    <property type="term" value="F:metalloexopeptidase activity"/>
    <property type="evidence" value="ECO:0007669"/>
    <property type="project" value="TreeGrafter"/>
</dbReference>
<dbReference type="SUPFAM" id="SSF102712">
    <property type="entry name" value="JAB1/MPN domain"/>
    <property type="match status" value="1"/>
</dbReference>
<sequence>MVQMSSDISERMMAHAQKEDPNECCGLLAGKDGIASEIYEITNLPSDDPSMVDLKVPADRTLRYVMDPKEQITAFKLMRENGTELVAIYHSHTHSPAYPSETDIRLAFYPDVHYLIVSLEDKNKPHIRAFRIIERKITEDKIVLTDTSNK</sequence>
<dbReference type="PANTHER" id="PTHR34858:SF1">
    <property type="entry name" value="CYSO-CYSTEINE PEPTIDASE"/>
    <property type="match status" value="1"/>
</dbReference>
<dbReference type="SMART" id="SM00232">
    <property type="entry name" value="JAB_MPN"/>
    <property type="match status" value="1"/>
</dbReference>
<gene>
    <name evidence="7" type="ORF">MNBD_NITROSPIRAE01-1478</name>
</gene>
<evidence type="ECO:0000256" key="2">
    <source>
        <dbReference type="ARBA" id="ARBA00022723"/>
    </source>
</evidence>
<dbReference type="PROSITE" id="PS50249">
    <property type="entry name" value="MPN"/>
    <property type="match status" value="1"/>
</dbReference>
<dbReference type="FunFam" id="3.40.140.10:FF:000085">
    <property type="entry name" value="Mov34/MPN/PAD-1 family protein"/>
    <property type="match status" value="1"/>
</dbReference>
<keyword evidence="5" id="KW-0482">Metalloprotease</keyword>
<dbReference type="InterPro" id="IPR000555">
    <property type="entry name" value="JAMM/MPN+_dom"/>
</dbReference>
<dbReference type="Pfam" id="PF14464">
    <property type="entry name" value="Prok-JAB"/>
    <property type="match status" value="1"/>
</dbReference>
<keyword evidence="1" id="KW-0645">Protease</keyword>
<feature type="domain" description="MPN" evidence="6">
    <location>
        <begin position="2"/>
        <end position="136"/>
    </location>
</feature>
<organism evidence="7">
    <name type="scientific">hydrothermal vent metagenome</name>
    <dbReference type="NCBI Taxonomy" id="652676"/>
    <lineage>
        <taxon>unclassified sequences</taxon>
        <taxon>metagenomes</taxon>
        <taxon>ecological metagenomes</taxon>
    </lineage>
</organism>
<dbReference type="AlphaFoldDB" id="A0A3B1CVP4"/>
<keyword evidence="3" id="KW-0378">Hydrolase</keyword>
<dbReference type="EMBL" id="UOGF01000034">
    <property type="protein sequence ID" value="VAX27924.1"/>
    <property type="molecule type" value="Genomic_DNA"/>
</dbReference>
<evidence type="ECO:0000256" key="4">
    <source>
        <dbReference type="ARBA" id="ARBA00022833"/>
    </source>
</evidence>
<evidence type="ECO:0000256" key="5">
    <source>
        <dbReference type="ARBA" id="ARBA00023049"/>
    </source>
</evidence>
<accession>A0A3B1CVP4</accession>
<dbReference type="InterPro" id="IPR028090">
    <property type="entry name" value="JAB_dom_prok"/>
</dbReference>
<dbReference type="InterPro" id="IPR051929">
    <property type="entry name" value="VirAsm_ModProt"/>
</dbReference>
<dbReference type="InterPro" id="IPR037518">
    <property type="entry name" value="MPN"/>
</dbReference>
<dbReference type="GO" id="GO:0008270">
    <property type="term" value="F:zinc ion binding"/>
    <property type="evidence" value="ECO:0007669"/>
    <property type="project" value="TreeGrafter"/>
</dbReference>
<keyword evidence="2" id="KW-0479">Metal-binding</keyword>
<evidence type="ECO:0000256" key="1">
    <source>
        <dbReference type="ARBA" id="ARBA00022670"/>
    </source>
</evidence>
<reference evidence="7" key="1">
    <citation type="submission" date="2018-06" db="EMBL/GenBank/DDBJ databases">
        <authorList>
            <person name="Zhirakovskaya E."/>
        </authorList>
    </citation>
    <scope>NUCLEOTIDE SEQUENCE</scope>
</reference>
<evidence type="ECO:0000256" key="3">
    <source>
        <dbReference type="ARBA" id="ARBA00022801"/>
    </source>
</evidence>